<organism evidence="2">
    <name type="scientific">Anguilla anguilla</name>
    <name type="common">European freshwater eel</name>
    <name type="synonym">Muraena anguilla</name>
    <dbReference type="NCBI Taxonomy" id="7936"/>
    <lineage>
        <taxon>Eukaryota</taxon>
        <taxon>Metazoa</taxon>
        <taxon>Chordata</taxon>
        <taxon>Craniata</taxon>
        <taxon>Vertebrata</taxon>
        <taxon>Euteleostomi</taxon>
        <taxon>Actinopterygii</taxon>
        <taxon>Neopterygii</taxon>
        <taxon>Teleostei</taxon>
        <taxon>Anguilliformes</taxon>
        <taxon>Anguillidae</taxon>
        <taxon>Anguilla</taxon>
    </lineage>
</organism>
<proteinExistence type="predicted"/>
<dbReference type="AlphaFoldDB" id="A0A0E9VI34"/>
<name>A0A0E9VI34_ANGAN</name>
<keyword evidence="1" id="KW-1133">Transmembrane helix</keyword>
<reference evidence="2" key="1">
    <citation type="submission" date="2014-11" db="EMBL/GenBank/DDBJ databases">
        <authorList>
            <person name="Amaro Gonzalez C."/>
        </authorList>
    </citation>
    <scope>NUCLEOTIDE SEQUENCE</scope>
</reference>
<evidence type="ECO:0000313" key="2">
    <source>
        <dbReference type="EMBL" id="JAH77769.1"/>
    </source>
</evidence>
<keyword evidence="1" id="KW-0812">Transmembrane</keyword>
<keyword evidence="1" id="KW-0472">Membrane</keyword>
<evidence type="ECO:0000256" key="1">
    <source>
        <dbReference type="SAM" id="Phobius"/>
    </source>
</evidence>
<sequence length="36" mass="4046">MIKISVAQLSPCACVGWLFFFFGTFLVFACQISPSW</sequence>
<dbReference type="PROSITE" id="PS51257">
    <property type="entry name" value="PROKAR_LIPOPROTEIN"/>
    <property type="match status" value="1"/>
</dbReference>
<feature type="transmembrane region" description="Helical" evidence="1">
    <location>
        <begin position="12"/>
        <end position="34"/>
    </location>
</feature>
<dbReference type="EMBL" id="GBXM01030808">
    <property type="protein sequence ID" value="JAH77769.1"/>
    <property type="molecule type" value="Transcribed_RNA"/>
</dbReference>
<protein>
    <submittedName>
        <fullName evidence="2">Uncharacterized protein</fullName>
    </submittedName>
</protein>
<reference evidence="2" key="2">
    <citation type="journal article" date="2015" name="Fish Shellfish Immunol.">
        <title>Early steps in the European eel (Anguilla anguilla)-Vibrio vulnificus interaction in the gills: Role of the RtxA13 toxin.</title>
        <authorList>
            <person name="Callol A."/>
            <person name="Pajuelo D."/>
            <person name="Ebbesson L."/>
            <person name="Teles M."/>
            <person name="MacKenzie S."/>
            <person name="Amaro C."/>
        </authorList>
    </citation>
    <scope>NUCLEOTIDE SEQUENCE</scope>
</reference>
<accession>A0A0E9VI34</accession>